<dbReference type="SUPFAM" id="SSF52540">
    <property type="entry name" value="P-loop containing nucleoside triphosphate hydrolases"/>
    <property type="match status" value="1"/>
</dbReference>
<evidence type="ECO:0000256" key="5">
    <source>
        <dbReference type="ARBA" id="ARBA00022741"/>
    </source>
</evidence>
<dbReference type="InterPro" id="IPR003593">
    <property type="entry name" value="AAA+_ATPase"/>
</dbReference>
<evidence type="ECO:0000259" key="12">
    <source>
        <dbReference type="PROSITE" id="PS50893"/>
    </source>
</evidence>
<gene>
    <name evidence="14" type="primary">msbA</name>
    <name evidence="14" type="ORF">IWH25_05535</name>
</gene>
<dbReference type="AlphaFoldDB" id="A0A974SSN8"/>
<proteinExistence type="predicted"/>
<dbReference type="InterPro" id="IPR011527">
    <property type="entry name" value="ABC1_TM_dom"/>
</dbReference>
<feature type="transmembrane region" description="Helical" evidence="11">
    <location>
        <begin position="158"/>
        <end position="175"/>
    </location>
</feature>
<keyword evidence="8 11" id="KW-1133">Transmembrane helix</keyword>
<dbReference type="PANTHER" id="PTHR43394">
    <property type="entry name" value="ATP-DEPENDENT PERMEASE MDL1, MITOCHONDRIAL"/>
    <property type="match status" value="1"/>
</dbReference>
<dbReference type="GO" id="GO:0005886">
    <property type="term" value="C:plasma membrane"/>
    <property type="evidence" value="ECO:0007669"/>
    <property type="project" value="UniProtKB-SubCell"/>
</dbReference>
<evidence type="ECO:0000313" key="15">
    <source>
        <dbReference type="Proteomes" id="UP000663444"/>
    </source>
</evidence>
<evidence type="ECO:0000256" key="1">
    <source>
        <dbReference type="ARBA" id="ARBA00004651"/>
    </source>
</evidence>
<evidence type="ECO:0000256" key="7">
    <source>
        <dbReference type="ARBA" id="ARBA00022967"/>
    </source>
</evidence>
<protein>
    <submittedName>
        <fullName evidence="14">Lipid A export permease/ATP-binding protein MsbA</fullName>
    </submittedName>
</protein>
<dbReference type="InterPro" id="IPR039421">
    <property type="entry name" value="Type_1_exporter"/>
</dbReference>
<dbReference type="GO" id="GO:0016887">
    <property type="term" value="F:ATP hydrolysis activity"/>
    <property type="evidence" value="ECO:0007669"/>
    <property type="project" value="InterPro"/>
</dbReference>
<dbReference type="InterPro" id="IPR027417">
    <property type="entry name" value="P-loop_NTPase"/>
</dbReference>
<evidence type="ECO:0000256" key="10">
    <source>
        <dbReference type="ARBA" id="ARBA00023136"/>
    </source>
</evidence>
<keyword evidence="3" id="KW-1003">Cell membrane</keyword>
<dbReference type="PROSITE" id="PS50893">
    <property type="entry name" value="ABC_TRANSPORTER_2"/>
    <property type="match status" value="1"/>
</dbReference>
<keyword evidence="7" id="KW-1278">Translocase</keyword>
<dbReference type="NCBIfam" id="TIGR02203">
    <property type="entry name" value="MsbA_lipidA"/>
    <property type="match status" value="1"/>
</dbReference>
<feature type="transmembrane region" description="Helical" evidence="11">
    <location>
        <begin position="181"/>
        <end position="199"/>
    </location>
</feature>
<keyword evidence="2" id="KW-0813">Transport</keyword>
<keyword evidence="4 11" id="KW-0812">Transmembrane</keyword>
<dbReference type="GO" id="GO:0005524">
    <property type="term" value="F:ATP binding"/>
    <property type="evidence" value="ECO:0007669"/>
    <property type="project" value="UniProtKB-KW"/>
</dbReference>
<dbReference type="SMART" id="SM00382">
    <property type="entry name" value="AAA"/>
    <property type="match status" value="1"/>
</dbReference>
<dbReference type="RefSeq" id="WP_203389159.1">
    <property type="nucleotide sequence ID" value="NZ_CP064781.1"/>
</dbReference>
<dbReference type="PROSITE" id="PS50929">
    <property type="entry name" value="ABC_TM1F"/>
    <property type="match status" value="1"/>
</dbReference>
<dbReference type="Proteomes" id="UP000663444">
    <property type="component" value="Chromosome"/>
</dbReference>
<evidence type="ECO:0000256" key="11">
    <source>
        <dbReference type="SAM" id="Phobius"/>
    </source>
</evidence>
<reference evidence="14" key="1">
    <citation type="submission" date="2020-11" db="EMBL/GenBank/DDBJ databases">
        <title>Azospira restricta DSM 18626 genome sequence.</title>
        <authorList>
            <person name="Moe W.M."/>
        </authorList>
    </citation>
    <scope>NUCLEOTIDE SEQUENCE</scope>
    <source>
        <strain evidence="14">DSM 18626</strain>
    </source>
</reference>
<evidence type="ECO:0000259" key="13">
    <source>
        <dbReference type="PROSITE" id="PS50929"/>
    </source>
</evidence>
<dbReference type="Gene3D" id="1.20.1560.10">
    <property type="entry name" value="ABC transporter type 1, transmembrane domain"/>
    <property type="match status" value="1"/>
</dbReference>
<dbReference type="PROSITE" id="PS00211">
    <property type="entry name" value="ABC_TRANSPORTER_1"/>
    <property type="match status" value="1"/>
</dbReference>
<dbReference type="KEGG" id="ares:IWH25_05535"/>
<dbReference type="EMBL" id="CP064781">
    <property type="protein sequence ID" value="QRJ65642.1"/>
    <property type="molecule type" value="Genomic_DNA"/>
</dbReference>
<evidence type="ECO:0000256" key="4">
    <source>
        <dbReference type="ARBA" id="ARBA00022692"/>
    </source>
</evidence>
<keyword evidence="9" id="KW-0445">Lipid transport</keyword>
<evidence type="ECO:0000256" key="9">
    <source>
        <dbReference type="ARBA" id="ARBA00023055"/>
    </source>
</evidence>
<dbReference type="Pfam" id="PF00005">
    <property type="entry name" value="ABC_tran"/>
    <property type="match status" value="1"/>
</dbReference>
<organism evidence="14 15">
    <name type="scientific">Azospira restricta</name>
    <dbReference type="NCBI Taxonomy" id="404405"/>
    <lineage>
        <taxon>Bacteria</taxon>
        <taxon>Pseudomonadati</taxon>
        <taxon>Pseudomonadota</taxon>
        <taxon>Betaproteobacteria</taxon>
        <taxon>Rhodocyclales</taxon>
        <taxon>Rhodocyclaceae</taxon>
        <taxon>Azospira</taxon>
    </lineage>
</organism>
<keyword evidence="15" id="KW-1185">Reference proteome</keyword>
<feature type="domain" description="ABC transmembrane type-1" evidence="13">
    <location>
        <begin position="30"/>
        <end position="321"/>
    </location>
</feature>
<comment type="subcellular location">
    <subcellularLocation>
        <location evidence="1">Cell membrane</location>
        <topology evidence="1">Multi-pass membrane protein</topology>
    </subcellularLocation>
</comment>
<sequence>MPQSGPQSVSSLKIYLRLLGYVRPFAGAFAVSIVGYLIFASSQPMFAAVLKYFVDGLGAQAGSTRHPLPLLGEVELMYGIPLLMILIIVWRSLGSFLGNYYLARVSLGLINDLRLALFNSLLRLPNAYFDQNNSGHLISRITYNVTMVTGAATDAIKVVIREGLTVVFLFGYLLWMNWKLTAIMVAILPLIGLMVASASRKFRKQSKKIQATMGDLTHVASETIQGYRVVRSFGGEDYEARRFKAASEDNTVKQLRMVKTGATFTPALQLVTFSAMSVILFLVLFMRGDASAGDLVAYITAAGLLPKPIRQLSEVSGTIQKGLAGAESIFAQLDERPETDRGTVERERVSGRIEIRGLRFRYPGAERPVLEDVNVTIEPGQMVAIVGRSGSGKSTLVGLIPRFYHHSEGQILIDGVDVEDYTLRNLRRHVALVTQQVVLFNDTIAANIAYGDLAQAPRAAVEAAADAAYAREFIDKLPQGFDTLVGENGVLLSGGQRQRLAIARALLKDAPILILDEATSALDTESERHIQAALDRVMQGRTTLVIAHRLSTIEQADLILVMDQGRIVERGTHAELLAANGHYARLHAVQFEEGQDAAASAA</sequence>
<dbReference type="Pfam" id="PF00664">
    <property type="entry name" value="ABC_membrane"/>
    <property type="match status" value="1"/>
</dbReference>
<feature type="transmembrane region" description="Helical" evidence="11">
    <location>
        <begin position="76"/>
        <end position="102"/>
    </location>
</feature>
<dbReference type="InterPro" id="IPR011917">
    <property type="entry name" value="ABC_transpr_lipidA"/>
</dbReference>
<feature type="domain" description="ABC transporter" evidence="12">
    <location>
        <begin position="353"/>
        <end position="589"/>
    </location>
</feature>
<keyword evidence="10 11" id="KW-0472">Membrane</keyword>
<dbReference type="PANTHER" id="PTHR43394:SF1">
    <property type="entry name" value="ATP-BINDING CASSETTE SUB-FAMILY B MEMBER 10, MITOCHONDRIAL"/>
    <property type="match status" value="1"/>
</dbReference>
<dbReference type="FunFam" id="3.40.50.300:FF:000140">
    <property type="entry name" value="Lipid A export ATP-binding/permease protein MsbA"/>
    <property type="match status" value="1"/>
</dbReference>
<dbReference type="InterPro" id="IPR017871">
    <property type="entry name" value="ABC_transporter-like_CS"/>
</dbReference>
<dbReference type="InterPro" id="IPR036640">
    <property type="entry name" value="ABC1_TM_sf"/>
</dbReference>
<dbReference type="GO" id="GO:0034040">
    <property type="term" value="F:ATPase-coupled lipid transmembrane transporter activity"/>
    <property type="evidence" value="ECO:0007669"/>
    <property type="project" value="InterPro"/>
</dbReference>
<accession>A0A974SSN8</accession>
<keyword evidence="5" id="KW-0547">Nucleotide-binding</keyword>
<dbReference type="InterPro" id="IPR003439">
    <property type="entry name" value="ABC_transporter-like_ATP-bd"/>
</dbReference>
<dbReference type="SUPFAM" id="SSF90123">
    <property type="entry name" value="ABC transporter transmembrane region"/>
    <property type="match status" value="1"/>
</dbReference>
<evidence type="ECO:0000256" key="2">
    <source>
        <dbReference type="ARBA" id="ARBA00022448"/>
    </source>
</evidence>
<evidence type="ECO:0000256" key="6">
    <source>
        <dbReference type="ARBA" id="ARBA00022840"/>
    </source>
</evidence>
<evidence type="ECO:0000256" key="8">
    <source>
        <dbReference type="ARBA" id="ARBA00022989"/>
    </source>
</evidence>
<feature type="transmembrane region" description="Helical" evidence="11">
    <location>
        <begin position="21"/>
        <end position="39"/>
    </location>
</feature>
<keyword evidence="6" id="KW-0067">ATP-binding</keyword>
<dbReference type="GO" id="GO:0015421">
    <property type="term" value="F:ABC-type oligopeptide transporter activity"/>
    <property type="evidence" value="ECO:0007669"/>
    <property type="project" value="TreeGrafter"/>
</dbReference>
<name>A0A974SSN8_9RHOO</name>
<feature type="transmembrane region" description="Helical" evidence="11">
    <location>
        <begin position="263"/>
        <end position="286"/>
    </location>
</feature>
<evidence type="ECO:0000313" key="14">
    <source>
        <dbReference type="EMBL" id="QRJ65642.1"/>
    </source>
</evidence>
<evidence type="ECO:0000256" key="3">
    <source>
        <dbReference type="ARBA" id="ARBA00022475"/>
    </source>
</evidence>
<dbReference type="CDD" id="cd18552">
    <property type="entry name" value="ABC_6TM_MsbA_like"/>
    <property type="match status" value="1"/>
</dbReference>
<dbReference type="Gene3D" id="3.40.50.300">
    <property type="entry name" value="P-loop containing nucleotide triphosphate hydrolases"/>
    <property type="match status" value="1"/>
</dbReference>